<reference evidence="2" key="1">
    <citation type="submission" date="2014-12" db="EMBL/GenBank/DDBJ databases">
        <title>Genome Sequence of Valsa Canker Pathogens Uncovers a Specific Adaption of Colonization on Woody Bark.</title>
        <authorList>
            <person name="Yin Z."/>
            <person name="Liu H."/>
            <person name="Gao X."/>
            <person name="Li Z."/>
            <person name="Song N."/>
            <person name="Ke X."/>
            <person name="Dai Q."/>
            <person name="Wu Y."/>
            <person name="Sun Y."/>
            <person name="Xu J.-R."/>
            <person name="Kang Z.K."/>
            <person name="Wang L."/>
            <person name="Huang L."/>
        </authorList>
    </citation>
    <scope>NUCLEOTIDE SEQUENCE [LARGE SCALE GENOMIC DNA]</scope>
    <source>
        <strain evidence="2">03-8</strain>
    </source>
</reference>
<evidence type="ECO:0000313" key="3">
    <source>
        <dbReference type="Proteomes" id="UP000078559"/>
    </source>
</evidence>
<dbReference type="Proteomes" id="UP000078559">
    <property type="component" value="Chromosome 5"/>
</dbReference>
<evidence type="ECO:0000313" key="2">
    <source>
        <dbReference type="EMBL" id="KUI69954.1"/>
    </source>
</evidence>
<evidence type="ECO:0008006" key="4">
    <source>
        <dbReference type="Google" id="ProtNLM"/>
    </source>
</evidence>
<name>A0A194W0H2_CYTMA</name>
<dbReference type="AlphaFoldDB" id="A0A194W0H2"/>
<dbReference type="OrthoDB" id="3633220at2759"/>
<keyword evidence="3" id="KW-1185">Reference proteome</keyword>
<protein>
    <recommendedName>
        <fullName evidence="4">Cell wall protein RHD3</fullName>
    </recommendedName>
</protein>
<organism evidence="2 3">
    <name type="scientific">Cytospora mali</name>
    <name type="common">Apple Valsa canker fungus</name>
    <name type="synonym">Valsa mali</name>
    <dbReference type="NCBI Taxonomy" id="578113"/>
    <lineage>
        <taxon>Eukaryota</taxon>
        <taxon>Fungi</taxon>
        <taxon>Dikarya</taxon>
        <taxon>Ascomycota</taxon>
        <taxon>Pezizomycotina</taxon>
        <taxon>Sordariomycetes</taxon>
        <taxon>Sordariomycetidae</taxon>
        <taxon>Diaporthales</taxon>
        <taxon>Cytosporaceae</taxon>
        <taxon>Cytospora</taxon>
    </lineage>
</organism>
<accession>A0A194W0H2</accession>
<evidence type="ECO:0000256" key="1">
    <source>
        <dbReference type="SAM" id="SignalP"/>
    </source>
</evidence>
<sequence length="202" mass="21093">MLSNLLSLFLGLSAAVNAFPTLQQRQTTEVTPPKDEEFSLAMSVNGTYVSLTAVANGTGDLVLQSGRLSVYPGTPAYINTTSPTGSDDGYIDAIVFDLTNSSTVKPGLYGLSVADLGELYGVSSDAFAVKDYQEFDFAVSDGAIYHKLTAASQGWFACTDTVNGVASIVLKWGVFGDDGSFPIGCTPTTVIQNFNVPGGATS</sequence>
<proteinExistence type="predicted"/>
<feature type="signal peptide" evidence="1">
    <location>
        <begin position="1"/>
        <end position="18"/>
    </location>
</feature>
<gene>
    <name evidence="2" type="ORF">VM1G_04797</name>
</gene>
<dbReference type="EMBL" id="CM003102">
    <property type="protein sequence ID" value="KUI69954.1"/>
    <property type="molecule type" value="Genomic_DNA"/>
</dbReference>
<feature type="chain" id="PRO_5008266965" description="Cell wall protein RHD3" evidence="1">
    <location>
        <begin position="19"/>
        <end position="202"/>
    </location>
</feature>
<keyword evidence="1" id="KW-0732">Signal</keyword>